<keyword evidence="1" id="KW-0812">Transmembrane</keyword>
<evidence type="ECO:0000313" key="3">
    <source>
        <dbReference type="Proteomes" id="UP000218287"/>
    </source>
</evidence>
<dbReference type="OrthoDB" id="491018at2"/>
<keyword evidence="1" id="KW-0472">Membrane</keyword>
<dbReference type="Proteomes" id="UP000218287">
    <property type="component" value="Chromosome"/>
</dbReference>
<keyword evidence="1" id="KW-1133">Transmembrane helix</keyword>
<evidence type="ECO:0000313" key="2">
    <source>
        <dbReference type="EMBL" id="BAY15982.1"/>
    </source>
</evidence>
<feature type="transmembrane region" description="Helical" evidence="1">
    <location>
        <begin position="83"/>
        <end position="103"/>
    </location>
</feature>
<protein>
    <submittedName>
        <fullName evidence="2">Uncharacterized protein</fullName>
    </submittedName>
</protein>
<accession>A0A1Z4GEQ1</accession>
<evidence type="ECO:0000256" key="1">
    <source>
        <dbReference type="SAM" id="Phobius"/>
    </source>
</evidence>
<gene>
    <name evidence="2" type="ORF">NIES21_18040</name>
</gene>
<proteinExistence type="predicted"/>
<organism evidence="2 3">
    <name type="scientific">Anabaenopsis circularis NIES-21</name>
    <dbReference type="NCBI Taxonomy" id="1085406"/>
    <lineage>
        <taxon>Bacteria</taxon>
        <taxon>Bacillati</taxon>
        <taxon>Cyanobacteriota</taxon>
        <taxon>Cyanophyceae</taxon>
        <taxon>Nostocales</taxon>
        <taxon>Nodulariaceae</taxon>
        <taxon>Anabaenopsis</taxon>
    </lineage>
</organism>
<reference evidence="2 3" key="1">
    <citation type="submission" date="2017-06" db="EMBL/GenBank/DDBJ databases">
        <title>Genome sequencing of cyanobaciteial culture collection at National Institute for Environmental Studies (NIES).</title>
        <authorList>
            <person name="Hirose Y."/>
            <person name="Shimura Y."/>
            <person name="Fujisawa T."/>
            <person name="Nakamura Y."/>
            <person name="Kawachi M."/>
        </authorList>
    </citation>
    <scope>NUCLEOTIDE SEQUENCE [LARGE SCALE GENOMIC DNA]</scope>
    <source>
        <strain evidence="2 3">NIES-21</strain>
    </source>
</reference>
<dbReference type="AlphaFoldDB" id="A0A1Z4GEQ1"/>
<name>A0A1Z4GEQ1_9CYAN</name>
<dbReference type="EMBL" id="AP018174">
    <property type="protein sequence ID" value="BAY15982.1"/>
    <property type="molecule type" value="Genomic_DNA"/>
</dbReference>
<keyword evidence="3" id="KW-1185">Reference proteome</keyword>
<sequence length="179" mass="19765">MEILTIAQEVEEAIAQPVSTKLQFGILVLSLQSKDPSICTPIIEKLNQIKPDRMHIQIVGTGWNKMFKFTNGTYVASGNDTNAGLIVLVLIGGAISWVVWSAVTYKHPAPIPVAEANPNEGKLFLGRGPTGYELWADKSCVYVQNIKYSDFERLNTDFEGFKKAVKQTTGYKCVLVEAK</sequence>